<sequence>MQKETLGTHLPRQQSSLNTGATKWDLSLITQAPTSRTSTRSGRNNQVSPRETLSNHVRNNVSPQARPPQTSRRSRAHKQNHPAPRTHHEVRELHPIVPSRTTTRNRLQKQ</sequence>
<organism evidence="2 3">
    <name type="scientific">Colocasia esculenta</name>
    <name type="common">Wild taro</name>
    <name type="synonym">Arum esculentum</name>
    <dbReference type="NCBI Taxonomy" id="4460"/>
    <lineage>
        <taxon>Eukaryota</taxon>
        <taxon>Viridiplantae</taxon>
        <taxon>Streptophyta</taxon>
        <taxon>Embryophyta</taxon>
        <taxon>Tracheophyta</taxon>
        <taxon>Spermatophyta</taxon>
        <taxon>Magnoliopsida</taxon>
        <taxon>Liliopsida</taxon>
        <taxon>Araceae</taxon>
        <taxon>Aroideae</taxon>
        <taxon>Colocasieae</taxon>
        <taxon>Colocasia</taxon>
    </lineage>
</organism>
<dbReference type="Proteomes" id="UP000652761">
    <property type="component" value="Unassembled WGS sequence"/>
</dbReference>
<feature type="compositionally biased region" description="Polar residues" evidence="1">
    <location>
        <begin position="99"/>
        <end position="110"/>
    </location>
</feature>
<evidence type="ECO:0000313" key="3">
    <source>
        <dbReference type="Proteomes" id="UP000652761"/>
    </source>
</evidence>
<accession>A0A843WSN2</accession>
<feature type="compositionally biased region" description="Polar residues" evidence="1">
    <location>
        <begin position="11"/>
        <end position="21"/>
    </location>
</feature>
<evidence type="ECO:0000256" key="1">
    <source>
        <dbReference type="SAM" id="MobiDB-lite"/>
    </source>
</evidence>
<comment type="caution">
    <text evidence="2">The sequence shown here is derived from an EMBL/GenBank/DDBJ whole genome shotgun (WGS) entry which is preliminary data.</text>
</comment>
<proteinExistence type="predicted"/>
<name>A0A843WSN2_COLES</name>
<reference evidence="2" key="1">
    <citation type="submission" date="2017-07" db="EMBL/GenBank/DDBJ databases">
        <title>Taro Niue Genome Assembly and Annotation.</title>
        <authorList>
            <person name="Atibalentja N."/>
            <person name="Keating K."/>
            <person name="Fields C.J."/>
        </authorList>
    </citation>
    <scope>NUCLEOTIDE SEQUENCE</scope>
    <source>
        <strain evidence="2">Niue_2</strain>
        <tissue evidence="2">Leaf</tissue>
    </source>
</reference>
<dbReference type="EMBL" id="NMUH01003883">
    <property type="protein sequence ID" value="MQM07475.1"/>
    <property type="molecule type" value="Genomic_DNA"/>
</dbReference>
<dbReference type="AlphaFoldDB" id="A0A843WSN2"/>
<keyword evidence="3" id="KW-1185">Reference proteome</keyword>
<protein>
    <submittedName>
        <fullName evidence="2">Uncharacterized protein</fullName>
    </submittedName>
</protein>
<feature type="compositionally biased region" description="Polar residues" evidence="1">
    <location>
        <begin position="28"/>
        <end position="71"/>
    </location>
</feature>
<evidence type="ECO:0000313" key="2">
    <source>
        <dbReference type="EMBL" id="MQM07475.1"/>
    </source>
</evidence>
<gene>
    <name evidence="2" type="ORF">Taro_040315</name>
</gene>
<feature type="region of interest" description="Disordered" evidence="1">
    <location>
        <begin position="1"/>
        <end position="110"/>
    </location>
</feature>